<protein>
    <submittedName>
        <fullName evidence="1">Uncharacterized protein</fullName>
    </submittedName>
</protein>
<name>A0A5E4N631_9HEMI</name>
<dbReference type="AlphaFoldDB" id="A0A5E4N631"/>
<proteinExistence type="predicted"/>
<keyword evidence="2" id="KW-1185">Reference proteome</keyword>
<reference evidence="1 2" key="1">
    <citation type="submission" date="2019-08" db="EMBL/GenBank/DDBJ databases">
        <authorList>
            <person name="Alioto T."/>
            <person name="Alioto T."/>
            <person name="Gomez Garrido J."/>
        </authorList>
    </citation>
    <scope>NUCLEOTIDE SEQUENCE [LARGE SCALE GENOMIC DNA]</scope>
</reference>
<organism evidence="1 2">
    <name type="scientific">Cinara cedri</name>
    <dbReference type="NCBI Taxonomy" id="506608"/>
    <lineage>
        <taxon>Eukaryota</taxon>
        <taxon>Metazoa</taxon>
        <taxon>Ecdysozoa</taxon>
        <taxon>Arthropoda</taxon>
        <taxon>Hexapoda</taxon>
        <taxon>Insecta</taxon>
        <taxon>Pterygota</taxon>
        <taxon>Neoptera</taxon>
        <taxon>Paraneoptera</taxon>
        <taxon>Hemiptera</taxon>
        <taxon>Sternorrhyncha</taxon>
        <taxon>Aphidomorpha</taxon>
        <taxon>Aphidoidea</taxon>
        <taxon>Aphididae</taxon>
        <taxon>Lachninae</taxon>
        <taxon>Cinara</taxon>
    </lineage>
</organism>
<dbReference type="Proteomes" id="UP000325440">
    <property type="component" value="Unassembled WGS sequence"/>
</dbReference>
<dbReference type="EMBL" id="CABPRJ010001901">
    <property type="protein sequence ID" value="VVC40168.1"/>
    <property type="molecule type" value="Genomic_DNA"/>
</dbReference>
<evidence type="ECO:0000313" key="1">
    <source>
        <dbReference type="EMBL" id="VVC40168.1"/>
    </source>
</evidence>
<sequence length="94" mass="11107">MERAKVLMEKLRDTVGEGPHRETIENNRIIVECLGYHIREINRMTIYPYTPDELREVVCPILCFINHLIIIREETYFEGSVCENLARDLQEVSK</sequence>
<evidence type="ECO:0000313" key="2">
    <source>
        <dbReference type="Proteomes" id="UP000325440"/>
    </source>
</evidence>
<accession>A0A5E4N631</accession>
<gene>
    <name evidence="1" type="ORF">CINCED_3A007885</name>
</gene>